<feature type="compositionally biased region" description="Polar residues" evidence="1">
    <location>
        <begin position="388"/>
        <end position="398"/>
    </location>
</feature>
<feature type="region of interest" description="Disordered" evidence="1">
    <location>
        <begin position="1"/>
        <end position="452"/>
    </location>
</feature>
<name>A0A1Y2D9I9_9BASI</name>
<dbReference type="Proteomes" id="UP000193467">
    <property type="component" value="Unassembled WGS sequence"/>
</dbReference>
<dbReference type="InParanoid" id="A0A1Y2D9I9"/>
<keyword evidence="3" id="KW-1185">Reference proteome</keyword>
<gene>
    <name evidence="2" type="ORF">BCR35DRAFT_222207</name>
</gene>
<evidence type="ECO:0000256" key="1">
    <source>
        <dbReference type="SAM" id="MobiDB-lite"/>
    </source>
</evidence>
<feature type="compositionally biased region" description="Low complexity" evidence="1">
    <location>
        <begin position="58"/>
        <end position="68"/>
    </location>
</feature>
<feature type="compositionally biased region" description="Polar residues" evidence="1">
    <location>
        <begin position="281"/>
        <end position="291"/>
    </location>
</feature>
<feature type="compositionally biased region" description="Low complexity" evidence="1">
    <location>
        <begin position="441"/>
        <end position="452"/>
    </location>
</feature>
<comment type="caution">
    <text evidence="2">The sequence shown here is derived from an EMBL/GenBank/DDBJ whole genome shotgun (WGS) entry which is preliminary data.</text>
</comment>
<feature type="compositionally biased region" description="Gly residues" evidence="1">
    <location>
        <begin position="69"/>
        <end position="81"/>
    </location>
</feature>
<proteinExistence type="predicted"/>
<evidence type="ECO:0000313" key="3">
    <source>
        <dbReference type="Proteomes" id="UP000193467"/>
    </source>
</evidence>
<organism evidence="2 3">
    <name type="scientific">Leucosporidium creatinivorum</name>
    <dbReference type="NCBI Taxonomy" id="106004"/>
    <lineage>
        <taxon>Eukaryota</taxon>
        <taxon>Fungi</taxon>
        <taxon>Dikarya</taxon>
        <taxon>Basidiomycota</taxon>
        <taxon>Pucciniomycotina</taxon>
        <taxon>Microbotryomycetes</taxon>
        <taxon>Leucosporidiales</taxon>
        <taxon>Leucosporidium</taxon>
    </lineage>
</organism>
<feature type="compositionally biased region" description="Polar residues" evidence="1">
    <location>
        <begin position="34"/>
        <end position="53"/>
    </location>
</feature>
<dbReference type="EMBL" id="MCGR01000091">
    <property type="protein sequence ID" value="ORY55335.1"/>
    <property type="molecule type" value="Genomic_DNA"/>
</dbReference>
<protein>
    <submittedName>
        <fullName evidence="2">Uncharacterized protein</fullName>
    </submittedName>
</protein>
<feature type="compositionally biased region" description="Gly residues" evidence="1">
    <location>
        <begin position="109"/>
        <end position="122"/>
    </location>
</feature>
<feature type="compositionally biased region" description="Low complexity" evidence="1">
    <location>
        <begin position="349"/>
        <end position="363"/>
    </location>
</feature>
<feature type="compositionally biased region" description="Low complexity" evidence="1">
    <location>
        <begin position="209"/>
        <end position="250"/>
    </location>
</feature>
<evidence type="ECO:0000313" key="2">
    <source>
        <dbReference type="EMBL" id="ORY55335.1"/>
    </source>
</evidence>
<reference evidence="2 3" key="1">
    <citation type="submission" date="2016-07" db="EMBL/GenBank/DDBJ databases">
        <title>Pervasive Adenine N6-methylation of Active Genes in Fungi.</title>
        <authorList>
            <consortium name="DOE Joint Genome Institute"/>
            <person name="Mondo S.J."/>
            <person name="Dannebaum R.O."/>
            <person name="Kuo R.C."/>
            <person name="Labutti K."/>
            <person name="Haridas S."/>
            <person name="Kuo A."/>
            <person name="Salamov A."/>
            <person name="Ahrendt S.R."/>
            <person name="Lipzen A."/>
            <person name="Sullivan W."/>
            <person name="Andreopoulos W.B."/>
            <person name="Clum A."/>
            <person name="Lindquist E."/>
            <person name="Daum C."/>
            <person name="Ramamoorthy G.K."/>
            <person name="Gryganskyi A."/>
            <person name="Culley D."/>
            <person name="Magnuson J.K."/>
            <person name="James T.Y."/>
            <person name="O'Malley M.A."/>
            <person name="Stajich J.E."/>
            <person name="Spatafora J.W."/>
            <person name="Visel A."/>
            <person name="Grigoriev I.V."/>
        </authorList>
    </citation>
    <scope>NUCLEOTIDE SEQUENCE [LARGE SCALE GENOMIC DNA]</scope>
    <source>
        <strain evidence="2 3">62-1032</strain>
    </source>
</reference>
<feature type="compositionally biased region" description="Basic and acidic residues" evidence="1">
    <location>
        <begin position="334"/>
        <end position="348"/>
    </location>
</feature>
<dbReference type="AlphaFoldDB" id="A0A1Y2D9I9"/>
<dbReference type="STRING" id="106004.A0A1Y2D9I9"/>
<accession>A0A1Y2D9I9</accession>
<sequence length="509" mass="53100">MATLVDSPAPASPCLPDDSSTASSSNSKDRRPSLSISTAPPPNDVSQPQQPQAAHQVRSSPSTERPPTSGGGSSAGAGAGGIRSFSHTRSQSMSEHHHHNSPTSPPSAGGEGSSAGASGGAAGELVRRHHTLSTSSSRMGRLERSRARLALQGVGLSEEDQDFYIPPSPVRAGPVGGWSDVGHGAPSFGAPPTRHSLAVVGESHSRTTSNSSAWGGSSEAASSSSPSVGVGAGASPQGEQQEQDQQQPTQVLPAPAAKRSSFVVLRGAKGDAALTQRRTEQPQQQLPTTVASPPRVDSLAQRTSSPPKELKHKNSLKPFLEAEASSAGGEEEWERSLKDERDKEEMELSTRASLTLPLLSALPTRHKDIRPSATLALPPTSKPDPRSTPGTPETTRTRQPPFADTRASTRSALRPPPAASRFRRLPTMEDGALTRVSPATRSCSAPSRSARSALVVRARAPVPLLSPSATHTPRSVTPTRSTLTFPVTTTRAFTTPTRSARVIAARSAP</sequence>